<dbReference type="Proteomes" id="UP001151760">
    <property type="component" value="Unassembled WGS sequence"/>
</dbReference>
<organism evidence="2 3">
    <name type="scientific">Tanacetum coccineum</name>
    <dbReference type="NCBI Taxonomy" id="301880"/>
    <lineage>
        <taxon>Eukaryota</taxon>
        <taxon>Viridiplantae</taxon>
        <taxon>Streptophyta</taxon>
        <taxon>Embryophyta</taxon>
        <taxon>Tracheophyta</taxon>
        <taxon>Spermatophyta</taxon>
        <taxon>Magnoliopsida</taxon>
        <taxon>eudicotyledons</taxon>
        <taxon>Gunneridae</taxon>
        <taxon>Pentapetalae</taxon>
        <taxon>asterids</taxon>
        <taxon>campanulids</taxon>
        <taxon>Asterales</taxon>
        <taxon>Asteraceae</taxon>
        <taxon>Asteroideae</taxon>
        <taxon>Anthemideae</taxon>
        <taxon>Anthemidinae</taxon>
        <taxon>Tanacetum</taxon>
    </lineage>
</organism>
<sequence length="131" mass="15112">IQEVHIDYATAPSYDSDVSNKVYHSETCFINEIFFVSDHKQSYPKQSETINTTYDDDQIDDSDVKVNCGNVEQDTNAHDQNRANIESLIKNVQLKAEKTNKANKLAKEENVLLSKELESYKERVHVFKNQQ</sequence>
<evidence type="ECO:0000313" key="2">
    <source>
        <dbReference type="EMBL" id="GJT50741.1"/>
    </source>
</evidence>
<keyword evidence="3" id="KW-1185">Reference proteome</keyword>
<proteinExistence type="predicted"/>
<reference evidence="2" key="2">
    <citation type="submission" date="2022-01" db="EMBL/GenBank/DDBJ databases">
        <authorList>
            <person name="Yamashiro T."/>
            <person name="Shiraishi A."/>
            <person name="Satake H."/>
            <person name="Nakayama K."/>
        </authorList>
    </citation>
    <scope>NUCLEOTIDE SEQUENCE</scope>
</reference>
<keyword evidence="1" id="KW-0175">Coiled coil</keyword>
<comment type="caution">
    <text evidence="2">The sequence shown here is derived from an EMBL/GenBank/DDBJ whole genome shotgun (WGS) entry which is preliminary data.</text>
</comment>
<protein>
    <submittedName>
        <fullName evidence="2">Uncharacterized protein</fullName>
    </submittedName>
</protein>
<evidence type="ECO:0000256" key="1">
    <source>
        <dbReference type="SAM" id="Coils"/>
    </source>
</evidence>
<feature type="coiled-coil region" evidence="1">
    <location>
        <begin position="89"/>
        <end position="123"/>
    </location>
</feature>
<gene>
    <name evidence="2" type="ORF">Tco_0976898</name>
</gene>
<accession>A0ABQ5EIK3</accession>
<feature type="non-terminal residue" evidence="2">
    <location>
        <position position="1"/>
    </location>
</feature>
<dbReference type="EMBL" id="BQNB010016348">
    <property type="protein sequence ID" value="GJT50741.1"/>
    <property type="molecule type" value="Genomic_DNA"/>
</dbReference>
<evidence type="ECO:0000313" key="3">
    <source>
        <dbReference type="Proteomes" id="UP001151760"/>
    </source>
</evidence>
<reference evidence="2" key="1">
    <citation type="journal article" date="2022" name="Int. J. Mol. Sci.">
        <title>Draft Genome of Tanacetum Coccineum: Genomic Comparison of Closely Related Tanacetum-Family Plants.</title>
        <authorList>
            <person name="Yamashiro T."/>
            <person name="Shiraishi A."/>
            <person name="Nakayama K."/>
            <person name="Satake H."/>
        </authorList>
    </citation>
    <scope>NUCLEOTIDE SEQUENCE</scope>
</reference>
<name>A0ABQ5EIK3_9ASTR</name>